<comment type="caution">
    <text evidence="3">The sequence shown here is derived from an EMBL/GenBank/DDBJ whole genome shotgun (WGS) entry which is preliminary data.</text>
</comment>
<organism evidence="3 4">
    <name type="scientific">Nephila pilipes</name>
    <name type="common">Giant wood spider</name>
    <name type="synonym">Nephila maculata</name>
    <dbReference type="NCBI Taxonomy" id="299642"/>
    <lineage>
        <taxon>Eukaryota</taxon>
        <taxon>Metazoa</taxon>
        <taxon>Ecdysozoa</taxon>
        <taxon>Arthropoda</taxon>
        <taxon>Chelicerata</taxon>
        <taxon>Arachnida</taxon>
        <taxon>Araneae</taxon>
        <taxon>Araneomorphae</taxon>
        <taxon>Entelegynae</taxon>
        <taxon>Araneoidea</taxon>
        <taxon>Nephilidae</taxon>
        <taxon>Nephila</taxon>
    </lineage>
</organism>
<reference evidence="3" key="1">
    <citation type="submission" date="2020-08" db="EMBL/GenBank/DDBJ databases">
        <title>Multicomponent nature underlies the extraordinary mechanical properties of spider dragline silk.</title>
        <authorList>
            <person name="Kono N."/>
            <person name="Nakamura H."/>
            <person name="Mori M."/>
            <person name="Yoshida Y."/>
            <person name="Ohtoshi R."/>
            <person name="Malay A.D."/>
            <person name="Moran D.A.P."/>
            <person name="Tomita M."/>
            <person name="Numata K."/>
            <person name="Arakawa K."/>
        </authorList>
    </citation>
    <scope>NUCLEOTIDE SEQUENCE</scope>
</reference>
<feature type="compositionally biased region" description="Basic and acidic residues" evidence="1">
    <location>
        <begin position="396"/>
        <end position="407"/>
    </location>
</feature>
<feature type="compositionally biased region" description="Low complexity" evidence="1">
    <location>
        <begin position="355"/>
        <end position="386"/>
    </location>
</feature>
<feature type="compositionally biased region" description="Polar residues" evidence="1">
    <location>
        <begin position="550"/>
        <end position="570"/>
    </location>
</feature>
<feature type="compositionally biased region" description="Acidic residues" evidence="1">
    <location>
        <begin position="437"/>
        <end position="448"/>
    </location>
</feature>
<feature type="compositionally biased region" description="Basic and acidic residues" evidence="1">
    <location>
        <begin position="530"/>
        <end position="543"/>
    </location>
</feature>
<feature type="region of interest" description="Disordered" evidence="1">
    <location>
        <begin position="530"/>
        <end position="586"/>
    </location>
</feature>
<dbReference type="PROSITE" id="PS50229">
    <property type="entry name" value="WH1"/>
    <property type="match status" value="1"/>
</dbReference>
<feature type="region of interest" description="Disordered" evidence="1">
    <location>
        <begin position="198"/>
        <end position="223"/>
    </location>
</feature>
<feature type="compositionally biased region" description="Basic and acidic residues" evidence="1">
    <location>
        <begin position="449"/>
        <end position="461"/>
    </location>
</feature>
<dbReference type="OrthoDB" id="6432966at2759"/>
<evidence type="ECO:0000259" key="2">
    <source>
        <dbReference type="PROSITE" id="PS50229"/>
    </source>
</evidence>
<keyword evidence="4" id="KW-1185">Reference proteome</keyword>
<gene>
    <name evidence="3" type="primary">sif</name>
    <name evidence="3" type="ORF">NPIL_19702</name>
</gene>
<evidence type="ECO:0000256" key="1">
    <source>
        <dbReference type="SAM" id="MobiDB-lite"/>
    </source>
</evidence>
<dbReference type="AlphaFoldDB" id="A0A8X6PPA8"/>
<accession>A0A8X6PPA8</accession>
<proteinExistence type="predicted"/>
<dbReference type="InterPro" id="IPR011993">
    <property type="entry name" value="PH-like_dom_sf"/>
</dbReference>
<protein>
    <submittedName>
        <fullName evidence="3">Protein still life, isoform SIF type 1</fullName>
    </submittedName>
</protein>
<dbReference type="EMBL" id="BMAW01071313">
    <property type="protein sequence ID" value="GFT77497.1"/>
    <property type="molecule type" value="Genomic_DNA"/>
</dbReference>
<name>A0A8X6PPA8_NEPPI</name>
<dbReference type="SMART" id="SM00461">
    <property type="entry name" value="WH1"/>
    <property type="match status" value="1"/>
</dbReference>
<dbReference type="SUPFAM" id="SSF50729">
    <property type="entry name" value="PH domain-like"/>
    <property type="match status" value="1"/>
</dbReference>
<evidence type="ECO:0000313" key="3">
    <source>
        <dbReference type="EMBL" id="GFT77497.1"/>
    </source>
</evidence>
<feature type="domain" description="WH1" evidence="2">
    <location>
        <begin position="26"/>
        <end position="148"/>
    </location>
</feature>
<sequence>MGNKLSCSCAPLIRKAYRYEDSPWNNSRRRDGHLLRSANYWLWAEVFHVSSSTGAARWQQVSEDLVPVNITCVQDSPECIFHITAYNSQVEKILDVRLVQPGTRLGQASECFVYWKDPTSGDTWGLNFTSPVDAKQFRDCCQLKVKAGKRVPQSTPSSPSKGGREPRCTCAMTIEQMQRAKNGRARYAASVAAGSLPTTLPRSQSREYGRLSNHPSSQSVYDNVSASLRRSTPIPNAVKQTRSDVNLSTIGQRETATLSRTELARAKFAQAASMGAEDAKSVDYGMGMGAILRKASSQDIREGNKSKSTDNVNAASAVTPDAPKKPPTTPSPEDKLKPPKPPPKPEPPPKRGKSSRGAPSGAKASSKEAPSSKSAKPASSSKQGKSSTKKKASGGKKLDVPDRERSPPSDNLLYDNLCYATTPSTSNDNSDVPFLSSDDEVLPEEEEEVKPKEKKRAEGRPFKRGAPSAANSPTSKLLMEYEMHLRNALARGLDAESYSLHTFEALLTQSMENVVALMREVHVELEEVRKEEQALQSHDEPEGSRAFANARSTTSGPKSSTLPLPGSTRQPPHLAARGENTPLLPRASVESTDSRIYLTSSEAGIGKSVARYSTAEGKHSWGLGLFPACPLTFTVLLRRMRRRGIIDVRSEGAPRAFALRLLFPCAV</sequence>
<evidence type="ECO:0000313" key="4">
    <source>
        <dbReference type="Proteomes" id="UP000887013"/>
    </source>
</evidence>
<dbReference type="Pfam" id="PF00568">
    <property type="entry name" value="WH1"/>
    <property type="match status" value="1"/>
</dbReference>
<dbReference type="Gene3D" id="2.30.29.30">
    <property type="entry name" value="Pleckstrin-homology domain (PH domain)/Phosphotyrosine-binding domain (PTB)"/>
    <property type="match status" value="1"/>
</dbReference>
<dbReference type="Proteomes" id="UP000887013">
    <property type="component" value="Unassembled WGS sequence"/>
</dbReference>
<feature type="compositionally biased region" description="Basic and acidic residues" evidence="1">
    <location>
        <begin position="299"/>
        <end position="308"/>
    </location>
</feature>
<feature type="compositionally biased region" description="Polar residues" evidence="1">
    <location>
        <begin position="419"/>
        <end position="430"/>
    </location>
</feature>
<dbReference type="InterPro" id="IPR000697">
    <property type="entry name" value="WH1/EVH1_dom"/>
</dbReference>
<feature type="compositionally biased region" description="Polar residues" evidence="1">
    <location>
        <begin position="213"/>
        <end position="223"/>
    </location>
</feature>
<feature type="region of interest" description="Disordered" evidence="1">
    <location>
        <begin position="296"/>
        <end position="472"/>
    </location>
</feature>
<feature type="region of interest" description="Disordered" evidence="1">
    <location>
        <begin position="148"/>
        <end position="167"/>
    </location>
</feature>